<evidence type="ECO:0000256" key="4">
    <source>
        <dbReference type="ARBA" id="ARBA00022771"/>
    </source>
</evidence>
<dbReference type="GO" id="GO:0006351">
    <property type="term" value="P:DNA-templated transcription"/>
    <property type="evidence" value="ECO:0007669"/>
    <property type="project" value="InterPro"/>
</dbReference>
<dbReference type="InterPro" id="IPR051059">
    <property type="entry name" value="VerF-like"/>
</dbReference>
<evidence type="ECO:0000313" key="10">
    <source>
        <dbReference type="EMBL" id="PMD14946.1"/>
    </source>
</evidence>
<evidence type="ECO:0000259" key="9">
    <source>
        <dbReference type="PROSITE" id="PS50157"/>
    </source>
</evidence>
<dbReference type="GO" id="GO:0008270">
    <property type="term" value="F:zinc ion binding"/>
    <property type="evidence" value="ECO:0007669"/>
    <property type="project" value="UniProtKB-KW"/>
</dbReference>
<accession>A0A2J6PM35</accession>
<feature type="region of interest" description="Disordered" evidence="8">
    <location>
        <begin position="385"/>
        <end position="441"/>
    </location>
</feature>
<feature type="domain" description="C2H2-type" evidence="9">
    <location>
        <begin position="58"/>
        <end position="86"/>
    </location>
</feature>
<evidence type="ECO:0000256" key="3">
    <source>
        <dbReference type="ARBA" id="ARBA00022737"/>
    </source>
</evidence>
<dbReference type="AlphaFoldDB" id="A0A2J6PM35"/>
<evidence type="ECO:0000313" key="11">
    <source>
        <dbReference type="Proteomes" id="UP000235672"/>
    </source>
</evidence>
<feature type="domain" description="C2H2-type" evidence="9">
    <location>
        <begin position="30"/>
        <end position="57"/>
    </location>
</feature>
<dbReference type="SUPFAM" id="SSF57667">
    <property type="entry name" value="beta-beta-alpha zinc fingers"/>
    <property type="match status" value="1"/>
</dbReference>
<keyword evidence="11" id="KW-1185">Reference proteome</keyword>
<dbReference type="FunFam" id="3.30.160.60:FF:000446">
    <property type="entry name" value="Zinc finger protein"/>
    <property type="match status" value="1"/>
</dbReference>
<keyword evidence="3" id="KW-0677">Repeat</keyword>
<reference evidence="10 11" key="1">
    <citation type="submission" date="2016-05" db="EMBL/GenBank/DDBJ databases">
        <title>A degradative enzymes factory behind the ericoid mycorrhizal symbiosis.</title>
        <authorList>
            <consortium name="DOE Joint Genome Institute"/>
            <person name="Martino E."/>
            <person name="Morin E."/>
            <person name="Grelet G."/>
            <person name="Kuo A."/>
            <person name="Kohler A."/>
            <person name="Daghino S."/>
            <person name="Barry K."/>
            <person name="Choi C."/>
            <person name="Cichocki N."/>
            <person name="Clum A."/>
            <person name="Copeland A."/>
            <person name="Hainaut M."/>
            <person name="Haridas S."/>
            <person name="Labutti K."/>
            <person name="Lindquist E."/>
            <person name="Lipzen A."/>
            <person name="Khouja H.-R."/>
            <person name="Murat C."/>
            <person name="Ohm R."/>
            <person name="Olson A."/>
            <person name="Spatafora J."/>
            <person name="Veneault-Fourrey C."/>
            <person name="Henrissat B."/>
            <person name="Grigoriev I."/>
            <person name="Martin F."/>
            <person name="Perotto S."/>
        </authorList>
    </citation>
    <scope>NUCLEOTIDE SEQUENCE [LARGE SCALE GENOMIC DNA]</scope>
    <source>
        <strain evidence="10 11">UAMH 7357</strain>
    </source>
</reference>
<evidence type="ECO:0000256" key="2">
    <source>
        <dbReference type="ARBA" id="ARBA00022723"/>
    </source>
</evidence>
<keyword evidence="2" id="KW-0479">Metal-binding</keyword>
<dbReference type="PANTHER" id="PTHR40626">
    <property type="entry name" value="MIP31509P"/>
    <property type="match status" value="1"/>
</dbReference>
<gene>
    <name evidence="10" type="ORF">NA56DRAFT_650526</name>
</gene>
<dbReference type="EMBL" id="KZ613517">
    <property type="protein sequence ID" value="PMD14946.1"/>
    <property type="molecule type" value="Genomic_DNA"/>
</dbReference>
<feature type="compositionally biased region" description="Polar residues" evidence="8">
    <location>
        <begin position="1"/>
        <end position="11"/>
    </location>
</feature>
<dbReference type="InterPro" id="IPR036236">
    <property type="entry name" value="Znf_C2H2_sf"/>
</dbReference>
<feature type="compositionally biased region" description="Low complexity" evidence="8">
    <location>
        <begin position="244"/>
        <end position="256"/>
    </location>
</feature>
<dbReference type="GO" id="GO:0005634">
    <property type="term" value="C:nucleus"/>
    <property type="evidence" value="ECO:0007669"/>
    <property type="project" value="UniProtKB-SubCell"/>
</dbReference>
<protein>
    <recommendedName>
        <fullName evidence="9">C2H2-type domain-containing protein</fullName>
    </recommendedName>
</protein>
<dbReference type="InterPro" id="IPR013087">
    <property type="entry name" value="Znf_C2H2_type"/>
</dbReference>
<feature type="region of interest" description="Disordered" evidence="8">
    <location>
        <begin position="243"/>
        <end position="267"/>
    </location>
</feature>
<dbReference type="GO" id="GO:0000785">
    <property type="term" value="C:chromatin"/>
    <property type="evidence" value="ECO:0007669"/>
    <property type="project" value="TreeGrafter"/>
</dbReference>
<proteinExistence type="predicted"/>
<dbReference type="GO" id="GO:0000981">
    <property type="term" value="F:DNA-binding transcription factor activity, RNA polymerase II-specific"/>
    <property type="evidence" value="ECO:0007669"/>
    <property type="project" value="InterPro"/>
</dbReference>
<keyword evidence="4 7" id="KW-0863">Zinc-finger</keyword>
<dbReference type="PROSITE" id="PS00028">
    <property type="entry name" value="ZINC_FINGER_C2H2_1"/>
    <property type="match status" value="2"/>
</dbReference>
<dbReference type="Pfam" id="PF04082">
    <property type="entry name" value="Fungal_trans"/>
    <property type="match status" value="1"/>
</dbReference>
<evidence type="ECO:0000256" key="1">
    <source>
        <dbReference type="ARBA" id="ARBA00004123"/>
    </source>
</evidence>
<dbReference type="PANTHER" id="PTHR40626:SF10">
    <property type="entry name" value="C2H2-TYPE DOMAIN-CONTAINING PROTEIN"/>
    <property type="match status" value="1"/>
</dbReference>
<keyword evidence="6" id="KW-0539">Nucleus</keyword>
<keyword evidence="5" id="KW-0862">Zinc</keyword>
<dbReference type="STRING" id="1745343.A0A2J6PM35"/>
<feature type="compositionally biased region" description="Polar residues" evidence="8">
    <location>
        <begin position="413"/>
        <end position="424"/>
    </location>
</feature>
<evidence type="ECO:0000256" key="8">
    <source>
        <dbReference type="SAM" id="MobiDB-lite"/>
    </source>
</evidence>
<feature type="region of interest" description="Disordered" evidence="8">
    <location>
        <begin position="1"/>
        <end position="21"/>
    </location>
</feature>
<evidence type="ECO:0000256" key="5">
    <source>
        <dbReference type="ARBA" id="ARBA00022833"/>
    </source>
</evidence>
<dbReference type="Proteomes" id="UP000235672">
    <property type="component" value="Unassembled WGS sequence"/>
</dbReference>
<evidence type="ECO:0000256" key="7">
    <source>
        <dbReference type="PROSITE-ProRule" id="PRU00042"/>
    </source>
</evidence>
<feature type="compositionally biased region" description="Low complexity" evidence="8">
    <location>
        <begin position="396"/>
        <end position="410"/>
    </location>
</feature>
<dbReference type="SMART" id="SM00355">
    <property type="entry name" value="ZnF_C2H2"/>
    <property type="match status" value="2"/>
</dbReference>
<name>A0A2J6PM35_9HELO</name>
<dbReference type="GO" id="GO:0000978">
    <property type="term" value="F:RNA polymerase II cis-regulatory region sequence-specific DNA binding"/>
    <property type="evidence" value="ECO:0007669"/>
    <property type="project" value="InterPro"/>
</dbReference>
<dbReference type="Gene3D" id="3.30.160.60">
    <property type="entry name" value="Classic Zinc Finger"/>
    <property type="match status" value="2"/>
</dbReference>
<dbReference type="InterPro" id="IPR007219">
    <property type="entry name" value="XnlR_reg_dom"/>
</dbReference>
<dbReference type="CDD" id="cd12148">
    <property type="entry name" value="fungal_TF_MHR"/>
    <property type="match status" value="1"/>
</dbReference>
<evidence type="ECO:0000256" key="6">
    <source>
        <dbReference type="ARBA" id="ARBA00023242"/>
    </source>
</evidence>
<feature type="region of interest" description="Disordered" evidence="8">
    <location>
        <begin position="118"/>
        <end position="140"/>
    </location>
</feature>
<dbReference type="OrthoDB" id="654211at2759"/>
<organism evidence="10 11">
    <name type="scientific">Hyaloscypha hepaticicola</name>
    <dbReference type="NCBI Taxonomy" id="2082293"/>
    <lineage>
        <taxon>Eukaryota</taxon>
        <taxon>Fungi</taxon>
        <taxon>Dikarya</taxon>
        <taxon>Ascomycota</taxon>
        <taxon>Pezizomycotina</taxon>
        <taxon>Leotiomycetes</taxon>
        <taxon>Helotiales</taxon>
        <taxon>Hyaloscyphaceae</taxon>
        <taxon>Hyaloscypha</taxon>
    </lineage>
</organism>
<comment type="subcellular location">
    <subcellularLocation>
        <location evidence="1">Nucleus</location>
    </subcellularLocation>
</comment>
<dbReference type="PROSITE" id="PS50157">
    <property type="entry name" value="ZINC_FINGER_C2H2_2"/>
    <property type="match status" value="2"/>
</dbReference>
<sequence length="845" mass="94519">MEMSSPATASAANGDLAGPGNNLKRRAKTFHCRYCSDTFHRLEHIQRHERTHTKEKPFPCTACGKAFARRDLVTRHEKLVHDIEQNRKPRRSSAVPIVEGPTHDIEHTFGSERVRTAWSPQNSTNEPSNTITQFASNSPQISRVPEARIEAGFFAGPVDHQQPDIISTLPTSIGNLDYAISSATGVTGDYNLFFDNFDTSNFYLPSTVFDSELPISLWSRPDFGSNVELDHINRRIPSIRRENGPLSRLGSRLPSLQPDEQDLMNSEPAPQADLLRDGPPWKISGEDHRQIQASLGEFAHVLPEGYILPSRHTLSRFLEGYISGFHQHLPFLHIPTFSVSRCAPELFLAIAAVGAQYRFESNKGNKLWYAAKSIAEEKIRRRQSQHVADILSSPTPSRASFSKSPSSHASPETRINTSRSNTHTSENRRPPNDMRSQSSQSQLATIQTFLILMAMGMWGPPALLREAIIIQNQLALLIRDHGLHTPDISSTETSWEDWILYEGDCRTKCIAYSFFNLHSIAYDTPPALRTCEMKINLPHSTDEWRAGSAEEWRLAQSNTPQHSLSFQHVLSRLFSATPDDIPAISSLGNYVLIHAIIQQIYAFRQASMMTSPSTRDGSLPPADIEKFGQVLRRWQIEWEKAPESSLDPTNPYGPVAFSSTALLRLAHIRLHCDLGPCRGLDTRDPQVIARTLKASPPLTRSPLLSRAILQAAHALSIPVKIGIKFVAHTQTLLWSMQHSLANLECAFLLSKWLYMISDCMSELTVDERNLLEMVRSIVGETHYAIEPENENGSHGGMEIKQLSVAVVRLWAEVFTGSHHVYSLVKVIGLALEVYADLSEAEELVG</sequence>